<feature type="region of interest" description="Disordered" evidence="1">
    <location>
        <begin position="338"/>
        <end position="359"/>
    </location>
</feature>
<dbReference type="EMBL" id="JANQDX010000006">
    <property type="protein sequence ID" value="KAL0922624.1"/>
    <property type="molecule type" value="Genomic_DNA"/>
</dbReference>
<feature type="region of interest" description="Disordered" evidence="1">
    <location>
        <begin position="297"/>
        <end position="319"/>
    </location>
</feature>
<sequence length="403" mass="45494">MYEYIDQQQQQRIQDRAWFAEQFDLLQRYHPPPPPPPPGDDVRLLRSSSRIFEDLGGVHVSEKKRFSAGFRWKQKELRFSAGFRWKRKESSDASNAAMLDVLLSQRLQIENLVPQYPIYGAMLAKTFFGAIETPNIPTPNRREAHFDLEVQECAFLALLALEDFVDCGIRGGKKSRRYLRRGKSSPRVGKVEAGWGSDKGRLGETLSPSNEMGISFGKEEALETIMKTLANVRRVFLAVRASTARGCLTKLAILKIPRGFQTAKGRSIILIQMGMELNSSRLGLNSSVHFCIMKGLPKKNHGPHDHATSKSSNKENLKRKKSIVKEKKIYQTFRRPGYLDDGQKAQTQKLQKQDTTTSSPFASLPISTESFVIVFLPREGEGVPLRICSFQNLKAGIMGFDSE</sequence>
<dbReference type="Proteomes" id="UP001552299">
    <property type="component" value="Unassembled WGS sequence"/>
</dbReference>
<name>A0ABD0VBK7_DENTH</name>
<gene>
    <name evidence="2" type="ORF">M5K25_006624</name>
</gene>
<keyword evidence="3" id="KW-1185">Reference proteome</keyword>
<comment type="caution">
    <text evidence="2">The sequence shown here is derived from an EMBL/GenBank/DDBJ whole genome shotgun (WGS) entry which is preliminary data.</text>
</comment>
<evidence type="ECO:0000313" key="2">
    <source>
        <dbReference type="EMBL" id="KAL0922624.1"/>
    </source>
</evidence>
<evidence type="ECO:0000313" key="3">
    <source>
        <dbReference type="Proteomes" id="UP001552299"/>
    </source>
</evidence>
<protein>
    <submittedName>
        <fullName evidence="2">Uncharacterized protein</fullName>
    </submittedName>
</protein>
<feature type="compositionally biased region" description="Low complexity" evidence="1">
    <location>
        <begin position="344"/>
        <end position="357"/>
    </location>
</feature>
<accession>A0ABD0VBK7</accession>
<dbReference type="AlphaFoldDB" id="A0ABD0VBK7"/>
<feature type="compositionally biased region" description="Basic and acidic residues" evidence="1">
    <location>
        <begin position="302"/>
        <end position="316"/>
    </location>
</feature>
<reference evidence="2 3" key="1">
    <citation type="journal article" date="2024" name="Plant Biotechnol. J.">
        <title>Dendrobium thyrsiflorum genome and its molecular insights into genes involved in important horticultural traits.</title>
        <authorList>
            <person name="Chen B."/>
            <person name="Wang J.Y."/>
            <person name="Zheng P.J."/>
            <person name="Li K.L."/>
            <person name="Liang Y.M."/>
            <person name="Chen X.F."/>
            <person name="Zhang C."/>
            <person name="Zhao X."/>
            <person name="He X."/>
            <person name="Zhang G.Q."/>
            <person name="Liu Z.J."/>
            <person name="Xu Q."/>
        </authorList>
    </citation>
    <scope>NUCLEOTIDE SEQUENCE [LARGE SCALE GENOMIC DNA]</scope>
    <source>
        <strain evidence="2">GZMU011</strain>
    </source>
</reference>
<organism evidence="2 3">
    <name type="scientific">Dendrobium thyrsiflorum</name>
    <name type="common">Pinecone-like raceme dendrobium</name>
    <name type="synonym">Orchid</name>
    <dbReference type="NCBI Taxonomy" id="117978"/>
    <lineage>
        <taxon>Eukaryota</taxon>
        <taxon>Viridiplantae</taxon>
        <taxon>Streptophyta</taxon>
        <taxon>Embryophyta</taxon>
        <taxon>Tracheophyta</taxon>
        <taxon>Spermatophyta</taxon>
        <taxon>Magnoliopsida</taxon>
        <taxon>Liliopsida</taxon>
        <taxon>Asparagales</taxon>
        <taxon>Orchidaceae</taxon>
        <taxon>Epidendroideae</taxon>
        <taxon>Malaxideae</taxon>
        <taxon>Dendrobiinae</taxon>
        <taxon>Dendrobium</taxon>
    </lineage>
</organism>
<proteinExistence type="predicted"/>
<evidence type="ECO:0000256" key="1">
    <source>
        <dbReference type="SAM" id="MobiDB-lite"/>
    </source>
</evidence>